<evidence type="ECO:0000313" key="2">
    <source>
        <dbReference type="Proteomes" id="UP001642720"/>
    </source>
</evidence>
<evidence type="ECO:0000313" key="1">
    <source>
        <dbReference type="EMBL" id="TFA99812.1"/>
    </source>
</evidence>
<name>A0ABY2GV41_9HYPO</name>
<sequence length="158" mass="17887">MPARTPVDGVEAKFAATRARLCKSALGHAAQEPEARSQKPESINGIARHGVRRTWMMREAGRYRYTVPTSISPGRGQTVGCRFEGCVSHELPVVMSSRDCAYRSFWTGFYRAGRAWIQLDSPTKRRRRTNGDEAPRFIRLWRIMPAATMKSEFPEAVL</sequence>
<dbReference type="Proteomes" id="UP001642720">
    <property type="component" value="Unassembled WGS sequence"/>
</dbReference>
<comment type="caution">
    <text evidence="1">The sequence shown here is derived from an EMBL/GenBank/DDBJ whole genome shotgun (WGS) entry which is preliminary data.</text>
</comment>
<proteinExistence type="predicted"/>
<dbReference type="RefSeq" id="XP_073556014.1">
    <property type="nucleotide sequence ID" value="XM_073705401.1"/>
</dbReference>
<keyword evidence="2" id="KW-1185">Reference proteome</keyword>
<reference evidence="1 2" key="1">
    <citation type="submission" date="2018-01" db="EMBL/GenBank/DDBJ databases">
        <title>Genome characterization of the sugarcane-associated fungus Trichoderma ghanense CCMA-1212 and their application in lignocelulose bioconversion.</title>
        <authorList>
            <person name="Steindorff A.S."/>
            <person name="Mendes T.D."/>
            <person name="Vilela E.S.D."/>
            <person name="Rodrigues D.S."/>
            <person name="Formighieri E.F."/>
            <person name="Melo I.S."/>
            <person name="Favaro L.C.L."/>
        </authorList>
    </citation>
    <scope>NUCLEOTIDE SEQUENCE [LARGE SCALE GENOMIC DNA]</scope>
    <source>
        <strain evidence="1 2">CCMA-1212</strain>
    </source>
</reference>
<protein>
    <submittedName>
        <fullName evidence="1">Uncharacterized protein</fullName>
    </submittedName>
</protein>
<dbReference type="EMBL" id="PPTA01000012">
    <property type="protein sequence ID" value="TFA99812.1"/>
    <property type="molecule type" value="Genomic_DNA"/>
</dbReference>
<accession>A0ABY2GV41</accession>
<gene>
    <name evidence="1" type="ORF">CCMA1212_008260</name>
</gene>
<organism evidence="1 2">
    <name type="scientific">Trichoderma ghanense</name>
    <dbReference type="NCBI Taxonomy" id="65468"/>
    <lineage>
        <taxon>Eukaryota</taxon>
        <taxon>Fungi</taxon>
        <taxon>Dikarya</taxon>
        <taxon>Ascomycota</taxon>
        <taxon>Pezizomycotina</taxon>
        <taxon>Sordariomycetes</taxon>
        <taxon>Hypocreomycetidae</taxon>
        <taxon>Hypocreales</taxon>
        <taxon>Hypocreaceae</taxon>
        <taxon>Trichoderma</taxon>
    </lineage>
</organism>
<dbReference type="GeneID" id="300579851"/>